<organism evidence="1 2">
    <name type="scientific">Yoonia sediminilitoris</name>
    <dbReference type="NCBI Taxonomy" id="1286148"/>
    <lineage>
        <taxon>Bacteria</taxon>
        <taxon>Pseudomonadati</taxon>
        <taxon>Pseudomonadota</taxon>
        <taxon>Alphaproteobacteria</taxon>
        <taxon>Rhodobacterales</taxon>
        <taxon>Paracoccaceae</taxon>
        <taxon>Yoonia</taxon>
    </lineage>
</organism>
<accession>A0A2T6K605</accession>
<proteinExistence type="predicted"/>
<dbReference type="EMBL" id="QBUD01000022">
    <property type="protein sequence ID" value="PUB10050.1"/>
    <property type="molecule type" value="Genomic_DNA"/>
</dbReference>
<evidence type="ECO:0000313" key="1">
    <source>
        <dbReference type="EMBL" id="PUB10050.1"/>
    </source>
</evidence>
<gene>
    <name evidence="1" type="ORF">C8N45_1222</name>
</gene>
<evidence type="ECO:0000313" key="2">
    <source>
        <dbReference type="Proteomes" id="UP000244523"/>
    </source>
</evidence>
<dbReference type="AlphaFoldDB" id="A0A2T6K605"/>
<reference evidence="1 2" key="1">
    <citation type="submission" date="2018-04" db="EMBL/GenBank/DDBJ databases">
        <title>Genomic Encyclopedia of Archaeal and Bacterial Type Strains, Phase II (KMG-II): from individual species to whole genera.</title>
        <authorList>
            <person name="Goeker M."/>
        </authorList>
    </citation>
    <scope>NUCLEOTIDE SEQUENCE [LARGE SCALE GENOMIC DNA]</scope>
    <source>
        <strain evidence="1 2">DSM 29955</strain>
    </source>
</reference>
<protein>
    <submittedName>
        <fullName evidence="1">Uncharacterized protein</fullName>
    </submittedName>
</protein>
<sequence length="617" mass="69196">MPENKNPHVYRMARFLPFDPSHDQIYEEYQVARDSLNLDTAAFDYVLNAAKAGAHVIVLTGDAGHGKTHLCRRIIESFLGYNEEEARKLINEACDGRQVIKDKSGTDAAGALRIFKDFSEFSPQIAADLVEDSNTDDAVTIICANEGRLRAVLSGKEAGQYCAELLRSFDASFEDGKASRDGRVHIVNLNHQSTAAGSDGQSLGDLALRDWTSGTRWRSCNDCDARHACPINRNREMLSERVDGEVAVTRKAKLRLLFATLERIGYVITIRDMLMAFAYLLTGGLKCEDVHRMRRRHRRGWQQAYAFYNLAFESPDTISKEQLKRLPLMQQLPKLDPGRRALREIDERIVNQQEIFTGGQLDLQFPAPSTSDEDLIDASQGIDEIIGDPRNKKQRAEEAENVTRVVRALRRRAYVDGIGSTTLDMVHLGFPYGADFLRVVYDQMDVPARAILKKRVIAGLHHIQGLQFSEQTPTLHLVDPAFGRSMSGTAILAARIKPANVDLLRLSEKWGNSDEVPYHVKKSVDWIDRHIVLRIVDQKSEKHDLQLDLMTFDCILRAAAGHVPTRFYEHDIRRVAIFLGRIAQAAHSSSDQINLIRDGRSQTISIDGSTIQVGAGA</sequence>
<dbReference type="Proteomes" id="UP000244523">
    <property type="component" value="Unassembled WGS sequence"/>
</dbReference>
<name>A0A2T6K605_9RHOB</name>
<comment type="caution">
    <text evidence="1">The sequence shown here is derived from an EMBL/GenBank/DDBJ whole genome shotgun (WGS) entry which is preliminary data.</text>
</comment>
<keyword evidence="2" id="KW-1185">Reference proteome</keyword>